<sequence length="168" mass="18554">MDARENVIVCGIDGSPAGRRALDWALDEARRRDCRLRAVAVWWWDGLQTGVSITSAEESRQRAEAMLNRVLDEAVAGLDDPPEVERLALEGRPSEQLCFAALDAELLVLGSHGHGAVHDTLVGSTSQHAIRHATCPVVVLPDPRHVERELKRVRRRRDVRSPGAGPMF</sequence>
<gene>
    <name evidence="3" type="ORF">GCM10009789_50130</name>
</gene>
<dbReference type="PANTHER" id="PTHR31964">
    <property type="entry name" value="ADENINE NUCLEOTIDE ALPHA HYDROLASES-LIKE SUPERFAMILY PROTEIN"/>
    <property type="match status" value="1"/>
</dbReference>
<dbReference type="InterPro" id="IPR006016">
    <property type="entry name" value="UspA"/>
</dbReference>
<accession>A0ABP4PX46</accession>
<proteinExistence type="inferred from homology"/>
<protein>
    <recommendedName>
        <fullName evidence="2">UspA domain-containing protein</fullName>
    </recommendedName>
</protein>
<keyword evidence="4" id="KW-1185">Reference proteome</keyword>
<comment type="caution">
    <text evidence="3">The sequence shown here is derived from an EMBL/GenBank/DDBJ whole genome shotgun (WGS) entry which is preliminary data.</text>
</comment>
<dbReference type="SUPFAM" id="SSF52402">
    <property type="entry name" value="Adenine nucleotide alpha hydrolases-like"/>
    <property type="match status" value="1"/>
</dbReference>
<dbReference type="CDD" id="cd00293">
    <property type="entry name" value="USP-like"/>
    <property type="match status" value="1"/>
</dbReference>
<evidence type="ECO:0000259" key="2">
    <source>
        <dbReference type="Pfam" id="PF00582"/>
    </source>
</evidence>
<dbReference type="Gene3D" id="3.40.50.620">
    <property type="entry name" value="HUPs"/>
    <property type="match status" value="1"/>
</dbReference>
<dbReference type="PRINTS" id="PR01438">
    <property type="entry name" value="UNVRSLSTRESS"/>
</dbReference>
<comment type="similarity">
    <text evidence="1">Belongs to the universal stress protein A family.</text>
</comment>
<dbReference type="InterPro" id="IPR006015">
    <property type="entry name" value="Universal_stress_UspA"/>
</dbReference>
<feature type="domain" description="UspA" evidence="2">
    <location>
        <begin position="8"/>
        <end position="141"/>
    </location>
</feature>
<evidence type="ECO:0000313" key="3">
    <source>
        <dbReference type="EMBL" id="GAA1590430.1"/>
    </source>
</evidence>
<reference evidence="4" key="1">
    <citation type="journal article" date="2019" name="Int. J. Syst. Evol. Microbiol.">
        <title>The Global Catalogue of Microorganisms (GCM) 10K type strain sequencing project: providing services to taxonomists for standard genome sequencing and annotation.</title>
        <authorList>
            <consortium name="The Broad Institute Genomics Platform"/>
            <consortium name="The Broad Institute Genome Sequencing Center for Infectious Disease"/>
            <person name="Wu L."/>
            <person name="Ma J."/>
        </authorList>
    </citation>
    <scope>NUCLEOTIDE SEQUENCE [LARGE SCALE GENOMIC DNA]</scope>
    <source>
        <strain evidence="4">JCM 14969</strain>
    </source>
</reference>
<dbReference type="Pfam" id="PF00582">
    <property type="entry name" value="Usp"/>
    <property type="match status" value="1"/>
</dbReference>
<evidence type="ECO:0000256" key="1">
    <source>
        <dbReference type="ARBA" id="ARBA00008791"/>
    </source>
</evidence>
<dbReference type="EMBL" id="BAAAOS010000036">
    <property type="protein sequence ID" value="GAA1590430.1"/>
    <property type="molecule type" value="Genomic_DNA"/>
</dbReference>
<dbReference type="RefSeq" id="WP_344217939.1">
    <property type="nucleotide sequence ID" value="NZ_BAAAOS010000036.1"/>
</dbReference>
<dbReference type="Proteomes" id="UP001500393">
    <property type="component" value="Unassembled WGS sequence"/>
</dbReference>
<evidence type="ECO:0000313" key="4">
    <source>
        <dbReference type="Proteomes" id="UP001500393"/>
    </source>
</evidence>
<dbReference type="PANTHER" id="PTHR31964:SF113">
    <property type="entry name" value="USPA DOMAIN-CONTAINING PROTEIN"/>
    <property type="match status" value="1"/>
</dbReference>
<name>A0ABP4PX46_9ACTN</name>
<organism evidence="3 4">
    <name type="scientific">Kribbella sancticallisti</name>
    <dbReference type="NCBI Taxonomy" id="460087"/>
    <lineage>
        <taxon>Bacteria</taxon>
        <taxon>Bacillati</taxon>
        <taxon>Actinomycetota</taxon>
        <taxon>Actinomycetes</taxon>
        <taxon>Propionibacteriales</taxon>
        <taxon>Kribbellaceae</taxon>
        <taxon>Kribbella</taxon>
    </lineage>
</organism>
<dbReference type="InterPro" id="IPR014729">
    <property type="entry name" value="Rossmann-like_a/b/a_fold"/>
</dbReference>